<dbReference type="InterPro" id="IPR036404">
    <property type="entry name" value="Jacalin-like_lectin_dom_sf"/>
</dbReference>
<dbReference type="SMART" id="SM00915">
    <property type="entry name" value="Jacalin"/>
    <property type="match status" value="2"/>
</dbReference>
<gene>
    <name evidence="2" type="ORF">CTheo_3706</name>
</gene>
<sequence length="604" mass="66953">MGCHDSGPPSPVPILTTATADHQNYPSEWDGYLPNVMSLKNLTPHEKHQLLENSGYLSGVCVDKIDSPRWLMRPVAKLVGPGKSPLVQDMNNTLTEVIATKNERESNYVHQGWSLAAASTISPWTSARIANNNQPNPDGEWVTRRTIVQRLSLCVSLQELEPDPAFEAEIEAALEKENTFEQFQAVYCALHNWGDVVPLEIDIGVSLSFTDTETNLAKLPITGSYRTANQLAGIRTGRIAKKGGNPNNSEWSAEDWPTKTVSPLQWSQVRIVSVAPTIDLLNDTLKSELFKLYAQRLSYFPPFLTWASNHKCKTHDDTHQASGTISSVSIRSSDFLEVLSIAYLNNEKTEKHGGGGHVGNEHKFTLTNGEHITEMLIWIETEWVMGLQFITNLGRCSPCYGSGKGRPTVAKSRGGILTGFSSLIQKHPQWNDMYSRGIWRHDLIGAIPKQDDVCSEYFGGEGGNPFNDRVFVRNSNSLHISKVEIEYGNVIASIQFTYRDMETGGTSEIKTARHGSPSDVKKQFVLEPGEHIVGVSGRYDANNISQLCFMTSLSRMSELFGGGGGQSFPNLSARGRDEKSMRLHYVCGKCDPFLNGIMFVWTPL</sequence>
<feature type="domain" description="Jacalin-type lectin" evidence="1">
    <location>
        <begin position="452"/>
        <end position="603"/>
    </location>
</feature>
<dbReference type="OrthoDB" id="3156891at2759"/>
<evidence type="ECO:0000313" key="2">
    <source>
        <dbReference type="EMBL" id="KAB5592846.1"/>
    </source>
</evidence>
<dbReference type="InterPro" id="IPR001229">
    <property type="entry name" value="Jacalin-like_lectin_dom"/>
</dbReference>
<dbReference type="Proteomes" id="UP000383932">
    <property type="component" value="Unassembled WGS sequence"/>
</dbReference>
<dbReference type="SUPFAM" id="SSF51101">
    <property type="entry name" value="Mannose-binding lectins"/>
    <property type="match status" value="2"/>
</dbReference>
<comment type="caution">
    <text evidence="2">The sequence shown here is derived from an EMBL/GenBank/DDBJ whole genome shotgun (WGS) entry which is preliminary data.</text>
</comment>
<dbReference type="Gene3D" id="2.100.10.30">
    <property type="entry name" value="Jacalin-like lectin domain"/>
    <property type="match status" value="2"/>
</dbReference>
<protein>
    <recommendedName>
        <fullName evidence="1">Jacalin-type lectin domain-containing protein</fullName>
    </recommendedName>
</protein>
<dbReference type="EMBL" id="SSOP01000052">
    <property type="protein sequence ID" value="KAB5592846.1"/>
    <property type="molecule type" value="Genomic_DNA"/>
</dbReference>
<keyword evidence="3" id="KW-1185">Reference proteome</keyword>
<evidence type="ECO:0000313" key="3">
    <source>
        <dbReference type="Proteomes" id="UP000383932"/>
    </source>
</evidence>
<reference evidence="2 3" key="1">
    <citation type="journal article" date="2019" name="Fungal Biol. Biotechnol.">
        <title>Draft genome sequence of fastidious pathogen Ceratobasidium theobromae, which causes vascular-streak dieback in Theobroma cacao.</title>
        <authorList>
            <person name="Ali S.S."/>
            <person name="Asman A."/>
            <person name="Shao J."/>
            <person name="Firmansyah A.P."/>
            <person name="Susilo A.W."/>
            <person name="Rosmana A."/>
            <person name="McMahon P."/>
            <person name="Junaid M."/>
            <person name="Guest D."/>
            <person name="Kheng T.Y."/>
            <person name="Meinhardt L.W."/>
            <person name="Bailey B.A."/>
        </authorList>
    </citation>
    <scope>NUCLEOTIDE SEQUENCE [LARGE SCALE GENOMIC DNA]</scope>
    <source>
        <strain evidence="2 3">CT2</strain>
    </source>
</reference>
<name>A0A5N5QNX3_9AGAM</name>
<dbReference type="PANTHER" id="PTHR46506">
    <property type="entry name" value="OS05G0143600 PROTEIN"/>
    <property type="match status" value="1"/>
</dbReference>
<accession>A0A5N5QNX3</accession>
<proteinExistence type="predicted"/>
<dbReference type="PROSITE" id="PS51752">
    <property type="entry name" value="JACALIN_LECTIN"/>
    <property type="match status" value="1"/>
</dbReference>
<evidence type="ECO:0000259" key="1">
    <source>
        <dbReference type="PROSITE" id="PS51752"/>
    </source>
</evidence>
<dbReference type="Pfam" id="PF01419">
    <property type="entry name" value="Jacalin"/>
    <property type="match status" value="2"/>
</dbReference>
<organism evidence="2 3">
    <name type="scientific">Ceratobasidium theobromae</name>
    <dbReference type="NCBI Taxonomy" id="1582974"/>
    <lineage>
        <taxon>Eukaryota</taxon>
        <taxon>Fungi</taxon>
        <taxon>Dikarya</taxon>
        <taxon>Basidiomycota</taxon>
        <taxon>Agaricomycotina</taxon>
        <taxon>Agaricomycetes</taxon>
        <taxon>Cantharellales</taxon>
        <taxon>Ceratobasidiaceae</taxon>
        <taxon>Ceratobasidium</taxon>
    </lineage>
</organism>
<dbReference type="AlphaFoldDB" id="A0A5N5QNX3"/>